<reference evidence="1 2" key="1">
    <citation type="submission" date="2019-02" db="EMBL/GenBank/DDBJ databases">
        <title>Deep-cultivation of Planctomycetes and their phenomic and genomic characterization uncovers novel biology.</title>
        <authorList>
            <person name="Wiegand S."/>
            <person name="Jogler M."/>
            <person name="Boedeker C."/>
            <person name="Pinto D."/>
            <person name="Vollmers J."/>
            <person name="Rivas-Marin E."/>
            <person name="Kohn T."/>
            <person name="Peeters S.H."/>
            <person name="Heuer A."/>
            <person name="Rast P."/>
            <person name="Oberbeckmann S."/>
            <person name="Bunk B."/>
            <person name="Jeske O."/>
            <person name="Meyerdierks A."/>
            <person name="Storesund J.E."/>
            <person name="Kallscheuer N."/>
            <person name="Luecker S."/>
            <person name="Lage O.M."/>
            <person name="Pohl T."/>
            <person name="Merkel B.J."/>
            <person name="Hornburger P."/>
            <person name="Mueller R.-W."/>
            <person name="Bruemmer F."/>
            <person name="Labrenz M."/>
            <person name="Spormann A.M."/>
            <person name="Op den Camp H."/>
            <person name="Overmann J."/>
            <person name="Amann R."/>
            <person name="Jetten M.S.M."/>
            <person name="Mascher T."/>
            <person name="Medema M.H."/>
            <person name="Devos D.P."/>
            <person name="Kaster A.-K."/>
            <person name="Ovreas L."/>
            <person name="Rohde M."/>
            <person name="Galperin M.Y."/>
            <person name="Jogler C."/>
        </authorList>
    </citation>
    <scope>NUCLEOTIDE SEQUENCE [LARGE SCALE GENOMIC DNA]</scope>
    <source>
        <strain evidence="1 2">HG66A1</strain>
    </source>
</reference>
<name>A0A517PIK1_9PLAN</name>
<keyword evidence="2" id="KW-1185">Reference proteome</keyword>
<dbReference type="AlphaFoldDB" id="A0A517PIK1"/>
<evidence type="ECO:0000313" key="1">
    <source>
        <dbReference type="EMBL" id="QDT19212.1"/>
    </source>
</evidence>
<accession>A0A517PIK1</accession>
<dbReference type="RefSeq" id="WP_145181085.1">
    <property type="nucleotide sequence ID" value="NZ_CP036266.1"/>
</dbReference>
<organism evidence="1 2">
    <name type="scientific">Gimesia chilikensis</name>
    <dbReference type="NCBI Taxonomy" id="2605989"/>
    <lineage>
        <taxon>Bacteria</taxon>
        <taxon>Pseudomonadati</taxon>
        <taxon>Planctomycetota</taxon>
        <taxon>Planctomycetia</taxon>
        <taxon>Planctomycetales</taxon>
        <taxon>Planctomycetaceae</taxon>
        <taxon>Gimesia</taxon>
    </lineage>
</organism>
<gene>
    <name evidence="1" type="ORF">HG66A1_09760</name>
</gene>
<evidence type="ECO:0000313" key="2">
    <source>
        <dbReference type="Proteomes" id="UP000320421"/>
    </source>
</evidence>
<protein>
    <submittedName>
        <fullName evidence="1">Uncharacterized protein</fullName>
    </submittedName>
</protein>
<dbReference type="Proteomes" id="UP000320421">
    <property type="component" value="Chromosome"/>
</dbReference>
<dbReference type="EMBL" id="CP036266">
    <property type="protein sequence ID" value="QDT19212.1"/>
    <property type="molecule type" value="Genomic_DNA"/>
</dbReference>
<proteinExistence type="predicted"/>
<sequence length="74" mass="7815">MKAELRVEAETVSDGACLEEFEKAIAQAAGSCGMRVVSIHGGDSLAERIAEAGMIDAAKRGFFDGEGQTPEQNR</sequence>